<dbReference type="Proteomes" id="UP000006327">
    <property type="component" value="Unassembled WGS sequence"/>
</dbReference>
<comment type="caution">
    <text evidence="1">The sequence shown here is derived from an EMBL/GenBank/DDBJ whole genome shotgun (WGS) entry which is preliminary data.</text>
</comment>
<reference evidence="1 2" key="1">
    <citation type="journal article" date="2017" name="Antonie Van Leeuwenhoek">
        <title>Rhizobium rhizosphaerae sp. nov., a novel species isolated from rice rhizosphere.</title>
        <authorList>
            <person name="Zhao J.J."/>
            <person name="Zhang J."/>
            <person name="Zhang R.J."/>
            <person name="Zhang C.W."/>
            <person name="Yin H.Q."/>
            <person name="Zhang X.X."/>
        </authorList>
    </citation>
    <scope>NUCLEOTIDE SEQUENCE [LARGE SCALE GENOMIC DNA]</scope>
    <source>
        <strain evidence="1 2">BSs20135</strain>
    </source>
</reference>
<organism evidence="1 2">
    <name type="scientific">Paraglaciecola arctica BSs20135</name>
    <dbReference type="NCBI Taxonomy" id="493475"/>
    <lineage>
        <taxon>Bacteria</taxon>
        <taxon>Pseudomonadati</taxon>
        <taxon>Pseudomonadota</taxon>
        <taxon>Gammaproteobacteria</taxon>
        <taxon>Alteromonadales</taxon>
        <taxon>Alteromonadaceae</taxon>
        <taxon>Paraglaciecola</taxon>
    </lineage>
</organism>
<dbReference type="EMBL" id="BAEO01000068">
    <property type="protein sequence ID" value="GAC22157.1"/>
    <property type="molecule type" value="Genomic_DNA"/>
</dbReference>
<accession>K6YVF4</accession>
<dbReference type="RefSeq" id="WP_007625800.1">
    <property type="nucleotide sequence ID" value="NZ_BAEO01000068.1"/>
</dbReference>
<dbReference type="AlphaFoldDB" id="K6YVF4"/>
<proteinExistence type="predicted"/>
<sequence>MSYSYCFTFSAVEMSVRYGDYETNKDIISCYVHLGLERAKKYSDISAVQQAHMRVLNTLIDTMCDNCLASVWRKQCYRYIKRLLPLLYEMLDKQQYQQKVQEIQSLHAYFFEDDQTTDQLKNKYLI</sequence>
<gene>
    <name evidence="1" type="ORF">GARC_5222</name>
</gene>
<protein>
    <submittedName>
        <fullName evidence="1">Uncharacterized protein</fullName>
    </submittedName>
</protein>
<dbReference type="STRING" id="493475.GARC_5222"/>
<evidence type="ECO:0000313" key="1">
    <source>
        <dbReference type="EMBL" id="GAC22157.1"/>
    </source>
</evidence>
<name>K6YVF4_9ALTE</name>
<dbReference type="OrthoDB" id="8900369at2"/>
<evidence type="ECO:0000313" key="2">
    <source>
        <dbReference type="Proteomes" id="UP000006327"/>
    </source>
</evidence>
<keyword evidence="2" id="KW-1185">Reference proteome</keyword>